<protein>
    <recommendedName>
        <fullName evidence="4">Glycoside hydrolase family 42 N-terminal domain-containing protein</fullName>
    </recommendedName>
</protein>
<reference evidence="2 3" key="1">
    <citation type="submission" date="2019-04" db="EMBL/GenBank/DDBJ databases">
        <authorList>
            <person name="Van Vliet M D."/>
        </authorList>
    </citation>
    <scope>NUCLEOTIDE SEQUENCE [LARGE SCALE GENOMIC DNA]</scope>
    <source>
        <strain evidence="2 3">F1</strain>
    </source>
</reference>
<gene>
    <name evidence="2" type="ORF">PDESU_02585</name>
</gene>
<evidence type="ECO:0000256" key="1">
    <source>
        <dbReference type="SAM" id="SignalP"/>
    </source>
</evidence>
<feature type="signal peptide" evidence="1">
    <location>
        <begin position="1"/>
        <end position="21"/>
    </location>
</feature>
<accession>A0A6C2U220</accession>
<feature type="chain" id="PRO_5025406285" description="Glycoside hydrolase family 42 N-terminal domain-containing protein" evidence="1">
    <location>
        <begin position="22"/>
        <end position="715"/>
    </location>
</feature>
<dbReference type="PANTHER" id="PTHR36848:SF2">
    <property type="entry name" value="SECRETED PROTEIN"/>
    <property type="match status" value="1"/>
</dbReference>
<dbReference type="AlphaFoldDB" id="A0A6C2U220"/>
<dbReference type="InterPro" id="IPR053161">
    <property type="entry name" value="Ulvan_degrading_GH"/>
</dbReference>
<proteinExistence type="predicted"/>
<dbReference type="RefSeq" id="WP_136079554.1">
    <property type="nucleotide sequence ID" value="NZ_CAAHFG010000001.1"/>
</dbReference>
<dbReference type="PANTHER" id="PTHR36848">
    <property type="entry name" value="DNA-BINDING PROTEIN (PUTATIVE SECRETED PROTEIN)-RELATED"/>
    <property type="match status" value="1"/>
</dbReference>
<evidence type="ECO:0000313" key="2">
    <source>
        <dbReference type="EMBL" id="VGO14028.1"/>
    </source>
</evidence>
<dbReference type="EMBL" id="CAAHFG010000001">
    <property type="protein sequence ID" value="VGO14028.1"/>
    <property type="molecule type" value="Genomic_DNA"/>
</dbReference>
<evidence type="ECO:0008006" key="4">
    <source>
        <dbReference type="Google" id="ProtNLM"/>
    </source>
</evidence>
<dbReference type="Proteomes" id="UP000366872">
    <property type="component" value="Unassembled WGS sequence"/>
</dbReference>
<sequence>MKKKFIWTVLCGLGMSSGGMAVTEETFKNPPNDYRITQYQLTSQTLEKYPQYGVGGVMGFFYSILYPECGKQQYKMGENGPEIIGELVDAARAIDYKVWLADDWGYPSGMAGGRVVAENPDFEVRSLVMLTQKGQGEETIDFSLPDDLHDIIYASLNSVSNGAVQVPVETGSRSLSGKGVSGDWKLRVFARYTRNKDTQGQSTVRQFGHAGRYPDLMNREAMSRFLANMHEPILAQIDDPASKVEGFYCNEPNLMQTHWNGKTKAPYACAPWSDALPARFKTMHGYDLFSVLPAVFEGEDDDARRARIHYRQAVGDLLTDSFSRQIREWCNERGIKSSGHYLLNDYLTQHVQGYGDLMKFVSEFDVPALDIPIPNPDQFLDFRYQQSRFFSSVAAWKEKDQVIMLLDPIIGGYGLTRLSPDLPLLLNSINMASFHGVTLFTSYLPFEARSGEGETGRQEAAKGYTAEEFRFVNEYTGRITQVLRGAKRDAGVALYYPIAMFQADLLASDMGWGKINQLHQDKQEAWDATELTLINGDVSYMIVHPEAVADAEIAGGHLKIGYGSYHTLVMPAMEFLPLDVAQQLSRFQESGGKIIWVDSVPYAAEHAKHDAEVKALLEQVSATDMKGVVPAIGNSFSDDFNLTFSPGSDQLVVGRFHQKNKPVYFLVNRMQDELPIKIIGEGQVKLLDPSTGEISSVRLPAKRKLGAVRSLIVMP</sequence>
<name>A0A6C2U220_PONDE</name>
<keyword evidence="3" id="KW-1185">Reference proteome</keyword>
<evidence type="ECO:0000313" key="3">
    <source>
        <dbReference type="Proteomes" id="UP000366872"/>
    </source>
</evidence>
<organism evidence="2 3">
    <name type="scientific">Pontiella desulfatans</name>
    <dbReference type="NCBI Taxonomy" id="2750659"/>
    <lineage>
        <taxon>Bacteria</taxon>
        <taxon>Pseudomonadati</taxon>
        <taxon>Kiritimatiellota</taxon>
        <taxon>Kiritimatiellia</taxon>
        <taxon>Kiritimatiellales</taxon>
        <taxon>Pontiellaceae</taxon>
        <taxon>Pontiella</taxon>
    </lineage>
</organism>
<keyword evidence="1" id="KW-0732">Signal</keyword>